<dbReference type="PANTHER" id="PTHR30349:SF91">
    <property type="entry name" value="INTA PROTEIN"/>
    <property type="match status" value="1"/>
</dbReference>
<dbReference type="InterPro" id="IPR011010">
    <property type="entry name" value="DNA_brk_join_enz"/>
</dbReference>
<accession>A0ABT9MRU9</accession>
<feature type="domain" description="Tyr recombinase" evidence="5">
    <location>
        <begin position="169"/>
        <end position="378"/>
    </location>
</feature>
<evidence type="ECO:0000259" key="6">
    <source>
        <dbReference type="PROSITE" id="PS51900"/>
    </source>
</evidence>
<dbReference type="Pfam" id="PF00589">
    <property type="entry name" value="Phage_integrase"/>
    <property type="match status" value="1"/>
</dbReference>
<evidence type="ECO:0000256" key="4">
    <source>
        <dbReference type="PROSITE-ProRule" id="PRU01248"/>
    </source>
</evidence>
<dbReference type="InterPro" id="IPR002104">
    <property type="entry name" value="Integrase_catalytic"/>
</dbReference>
<dbReference type="CDD" id="cd01189">
    <property type="entry name" value="INT_ICEBs1_C_like"/>
    <property type="match status" value="1"/>
</dbReference>
<keyword evidence="1" id="KW-0229">DNA integration</keyword>
<dbReference type="SUPFAM" id="SSF56349">
    <property type="entry name" value="DNA breaking-rejoining enzymes"/>
    <property type="match status" value="1"/>
</dbReference>
<comment type="caution">
    <text evidence="7">The sequence shown here is derived from an EMBL/GenBank/DDBJ whole genome shotgun (WGS) entry which is preliminary data.</text>
</comment>
<organism evidence="7 8">
    <name type="scientific">Catenuloplanes nepalensis</name>
    <dbReference type="NCBI Taxonomy" id="587533"/>
    <lineage>
        <taxon>Bacteria</taxon>
        <taxon>Bacillati</taxon>
        <taxon>Actinomycetota</taxon>
        <taxon>Actinomycetes</taxon>
        <taxon>Micromonosporales</taxon>
        <taxon>Micromonosporaceae</taxon>
        <taxon>Catenuloplanes</taxon>
    </lineage>
</organism>
<dbReference type="Pfam" id="PF14659">
    <property type="entry name" value="Phage_int_SAM_3"/>
    <property type="match status" value="1"/>
</dbReference>
<dbReference type="Gene3D" id="1.10.443.10">
    <property type="entry name" value="Intergrase catalytic core"/>
    <property type="match status" value="1"/>
</dbReference>
<proteinExistence type="predicted"/>
<dbReference type="InterPro" id="IPR028259">
    <property type="entry name" value="AP2-like_int_N"/>
</dbReference>
<gene>
    <name evidence="7" type="ORF">J2S43_002625</name>
</gene>
<evidence type="ECO:0000256" key="1">
    <source>
        <dbReference type="ARBA" id="ARBA00022908"/>
    </source>
</evidence>
<dbReference type="Gene3D" id="1.10.150.130">
    <property type="match status" value="1"/>
</dbReference>
<dbReference type="PANTHER" id="PTHR30349">
    <property type="entry name" value="PHAGE INTEGRASE-RELATED"/>
    <property type="match status" value="1"/>
</dbReference>
<reference evidence="7 8" key="1">
    <citation type="submission" date="2023-07" db="EMBL/GenBank/DDBJ databases">
        <title>Sequencing the genomes of 1000 actinobacteria strains.</title>
        <authorList>
            <person name="Klenk H.-P."/>
        </authorList>
    </citation>
    <scope>NUCLEOTIDE SEQUENCE [LARGE SCALE GENOMIC DNA]</scope>
    <source>
        <strain evidence="7 8">DSM 44710</strain>
    </source>
</reference>
<evidence type="ECO:0000313" key="8">
    <source>
        <dbReference type="Proteomes" id="UP001240984"/>
    </source>
</evidence>
<keyword evidence="8" id="KW-1185">Reference proteome</keyword>
<dbReference type="InterPro" id="IPR013762">
    <property type="entry name" value="Integrase-like_cat_sf"/>
</dbReference>
<dbReference type="Pfam" id="PF14657">
    <property type="entry name" value="Arm-DNA-bind_4"/>
    <property type="match status" value="1"/>
</dbReference>
<dbReference type="Proteomes" id="UP001240984">
    <property type="component" value="Unassembled WGS sequence"/>
</dbReference>
<protein>
    <submittedName>
        <fullName evidence="7">Integrase</fullName>
    </submittedName>
</protein>
<dbReference type="InterPro" id="IPR010998">
    <property type="entry name" value="Integrase_recombinase_N"/>
</dbReference>
<name>A0ABT9MRU9_9ACTN</name>
<keyword evidence="3" id="KW-0233">DNA recombination</keyword>
<evidence type="ECO:0000256" key="2">
    <source>
        <dbReference type="ARBA" id="ARBA00023125"/>
    </source>
</evidence>
<sequence>MPVYPYNLVGGGFRWFFIVDVPKGEDGKRRQIKRGGFATETDATDAETQFLSTYGKVERHADGTLAAELEEWLSDRMLDVEVETYDNYRYLFRSYVIPYLGDRQIYTIDKNTLHGLYKRLLASGKKSGEPLSPTTVRTLHRVLGKALSDLGFALDGVRQPRPAEREEMGRKGIWTPEEAARFLRHHADSRLRAAWALAVVLGLRRGEIAGLKWPRVHLDRGIVQIHWQRIATSSSGVIEKTPKGKSKRTIAIGPALAKELLLHQERQEIEKADFGVLYNDGGYVFCREDGLLYYPSYFTQKWEKACKEAGVPVIALHDGRHTSATTGDPLLLGPRHPPQSPGIRWWSACVRWASDPRACSHRPISDSVRHRTLWSGHAHPAGLAGWLRPARYETVSRG</sequence>
<dbReference type="PROSITE" id="PS51900">
    <property type="entry name" value="CB"/>
    <property type="match status" value="1"/>
</dbReference>
<dbReference type="RefSeq" id="WP_306829235.1">
    <property type="nucleotide sequence ID" value="NZ_JAUSRA010000001.1"/>
</dbReference>
<keyword evidence="2 4" id="KW-0238">DNA-binding</keyword>
<dbReference type="PROSITE" id="PS51898">
    <property type="entry name" value="TYR_RECOMBINASE"/>
    <property type="match status" value="1"/>
</dbReference>
<evidence type="ECO:0000313" key="7">
    <source>
        <dbReference type="EMBL" id="MDP9794113.1"/>
    </source>
</evidence>
<dbReference type="InterPro" id="IPR004107">
    <property type="entry name" value="Integrase_SAM-like_N"/>
</dbReference>
<dbReference type="InterPro" id="IPR044068">
    <property type="entry name" value="CB"/>
</dbReference>
<feature type="domain" description="Core-binding (CB)" evidence="6">
    <location>
        <begin position="63"/>
        <end position="151"/>
    </location>
</feature>
<dbReference type="InterPro" id="IPR050090">
    <property type="entry name" value="Tyrosine_recombinase_XerCD"/>
</dbReference>
<evidence type="ECO:0000256" key="3">
    <source>
        <dbReference type="ARBA" id="ARBA00023172"/>
    </source>
</evidence>
<dbReference type="EMBL" id="JAUSRA010000001">
    <property type="protein sequence ID" value="MDP9794113.1"/>
    <property type="molecule type" value="Genomic_DNA"/>
</dbReference>
<evidence type="ECO:0000259" key="5">
    <source>
        <dbReference type="PROSITE" id="PS51898"/>
    </source>
</evidence>